<feature type="transmembrane region" description="Helical" evidence="1">
    <location>
        <begin position="148"/>
        <end position="167"/>
    </location>
</feature>
<dbReference type="PANTHER" id="PTHR43751:SF3">
    <property type="entry name" value="SULFATASE N-TERMINAL DOMAIN-CONTAINING PROTEIN"/>
    <property type="match status" value="1"/>
</dbReference>
<name>A0A1H6FYY2_THEAL</name>
<organism evidence="3 4">
    <name type="scientific">Thermoleophilum album</name>
    <dbReference type="NCBI Taxonomy" id="29539"/>
    <lineage>
        <taxon>Bacteria</taxon>
        <taxon>Bacillati</taxon>
        <taxon>Actinomycetota</taxon>
        <taxon>Thermoleophilia</taxon>
        <taxon>Thermoleophilales</taxon>
        <taxon>Thermoleophilaceae</taxon>
        <taxon>Thermoleophilum</taxon>
    </lineage>
</organism>
<keyword evidence="1" id="KW-0472">Membrane</keyword>
<evidence type="ECO:0000256" key="1">
    <source>
        <dbReference type="SAM" id="Phobius"/>
    </source>
</evidence>
<feature type="transmembrane region" description="Helical" evidence="1">
    <location>
        <begin position="120"/>
        <end position="141"/>
    </location>
</feature>
<feature type="transmembrane region" description="Helical" evidence="1">
    <location>
        <begin position="96"/>
        <end position="114"/>
    </location>
</feature>
<dbReference type="InterPro" id="IPR000917">
    <property type="entry name" value="Sulfatase_N"/>
</dbReference>
<dbReference type="Proteomes" id="UP000222056">
    <property type="component" value="Unassembled WGS sequence"/>
</dbReference>
<keyword evidence="4" id="KW-1185">Reference proteome</keyword>
<dbReference type="AlphaFoldDB" id="A0A1H6FYY2"/>
<dbReference type="InterPro" id="IPR017850">
    <property type="entry name" value="Alkaline_phosphatase_core_sf"/>
</dbReference>
<keyword evidence="1" id="KW-0812">Transmembrane</keyword>
<feature type="domain" description="Sulfatase N-terminal" evidence="2">
    <location>
        <begin position="386"/>
        <end position="537"/>
    </location>
</feature>
<dbReference type="EMBL" id="FNWJ01000002">
    <property type="protein sequence ID" value="SEH15223.1"/>
    <property type="molecule type" value="Genomic_DNA"/>
</dbReference>
<accession>A0A1H6FYY2</accession>
<dbReference type="STRING" id="29539.SAMN02745716_1880"/>
<dbReference type="SUPFAM" id="SSF53649">
    <property type="entry name" value="Alkaline phosphatase-like"/>
    <property type="match status" value="1"/>
</dbReference>
<dbReference type="Gene3D" id="3.40.720.10">
    <property type="entry name" value="Alkaline Phosphatase, subunit A"/>
    <property type="match status" value="1"/>
</dbReference>
<proteinExistence type="predicted"/>
<dbReference type="InterPro" id="IPR052701">
    <property type="entry name" value="GAG_Ulvan_Degrading_Sulfatases"/>
</dbReference>
<dbReference type="RefSeq" id="WP_093118438.1">
    <property type="nucleotide sequence ID" value="NZ_FNWJ01000002.1"/>
</dbReference>
<protein>
    <submittedName>
        <fullName evidence="3">Arylsulfatase A</fullName>
    </submittedName>
</protein>
<sequence>MSQVAARSATAPTWAPEAGGIRQLGFAFLHLLALSSLAFAEPLFDLLRKNPEFFAARGSAPVDIVVFAVGWVLVPPLALVVVEGLVALASQSAARILHLLFVAGLVALIVSPTLKRLFELGIGAHLALAIAVGLAVAALYARISVARSFVSALAIAPVLFLALLLLFSPVSKLVFPSEASARAIGGVPRAPVVVVLFDEFPVVSLLDSRGQIDARRYPNFAALAADGTWYRNAYTVYDSTERAQPAIMDGNYPRRDRLPTASDHPHSIFTLLGRSYSMNVSEEATSVCPTSLCKDERTSQAFAARVRSMVDDLSLVWAHVVAPEGIEERLPSVSQTWGNFGGSDDEAEESERVSAAAAAAGERPNTRANLNGNRNHRFLTWVARIRPSVRPSLNFKHTLLPHVPWQYLPTGQQYRRVASDPIPGINRYSYRDPGQVAVLWQRHLLQVGFADYLLGRLIRHLKQSGLYDKALIAIAADHGVAFDVGVYDRRRLTRRNAEAVGAIPFILKAPFQRRGRIDDSYVETVDILPTILRTLGVDPRVKMDGHPAGSAVVRRRRRVRIFERGTFRPLVFSAREWQQRKQALLRRKLALFGEGADGPWRFFEIGPNKDLLRKPVSAFASVRAAGLGARFVERAEYRNVDPRSSTVPVWVTGTVTGSPRGATRDVAVAVNGTIVGVGRTFHLVRDQGENFSIVVPWWVFRRGRNDVAIYEVRRFGARTTLALIGKAP</sequence>
<dbReference type="PANTHER" id="PTHR43751">
    <property type="entry name" value="SULFATASE"/>
    <property type="match status" value="1"/>
</dbReference>
<dbReference type="Pfam" id="PF00884">
    <property type="entry name" value="Sulfatase"/>
    <property type="match status" value="1"/>
</dbReference>
<feature type="transmembrane region" description="Helical" evidence="1">
    <location>
        <begin position="64"/>
        <end position="89"/>
    </location>
</feature>
<gene>
    <name evidence="3" type="ORF">SAMN02745716_1880</name>
</gene>
<reference evidence="4" key="1">
    <citation type="submission" date="2016-10" db="EMBL/GenBank/DDBJ databases">
        <authorList>
            <person name="Varghese N."/>
            <person name="Submissions S."/>
        </authorList>
    </citation>
    <scope>NUCLEOTIDE SEQUENCE [LARGE SCALE GENOMIC DNA]</scope>
    <source>
        <strain evidence="4">ATCC 35263</strain>
    </source>
</reference>
<keyword evidence="1" id="KW-1133">Transmembrane helix</keyword>
<evidence type="ECO:0000259" key="2">
    <source>
        <dbReference type="Pfam" id="PF00884"/>
    </source>
</evidence>
<dbReference type="OrthoDB" id="3400814at2"/>
<evidence type="ECO:0000313" key="3">
    <source>
        <dbReference type="EMBL" id="SEH15223.1"/>
    </source>
</evidence>
<evidence type="ECO:0000313" key="4">
    <source>
        <dbReference type="Proteomes" id="UP000222056"/>
    </source>
</evidence>